<organism evidence="1 2">
    <name type="scientific">Asanoa siamensis</name>
    <dbReference type="NCBI Taxonomy" id="926357"/>
    <lineage>
        <taxon>Bacteria</taxon>
        <taxon>Bacillati</taxon>
        <taxon>Actinomycetota</taxon>
        <taxon>Actinomycetes</taxon>
        <taxon>Micromonosporales</taxon>
        <taxon>Micromonosporaceae</taxon>
        <taxon>Asanoa</taxon>
    </lineage>
</organism>
<dbReference type="Proteomes" id="UP000604117">
    <property type="component" value="Unassembled WGS sequence"/>
</dbReference>
<protein>
    <submittedName>
        <fullName evidence="1">ABC transporter substrate-binding protein</fullName>
    </submittedName>
</protein>
<dbReference type="Pfam" id="PF01547">
    <property type="entry name" value="SBP_bac_1"/>
    <property type="match status" value="1"/>
</dbReference>
<dbReference type="EMBL" id="BONE01000014">
    <property type="protein sequence ID" value="GIF72821.1"/>
    <property type="molecule type" value="Genomic_DNA"/>
</dbReference>
<evidence type="ECO:0000313" key="1">
    <source>
        <dbReference type="EMBL" id="GIF72821.1"/>
    </source>
</evidence>
<gene>
    <name evidence="1" type="ORF">Asi02nite_23390</name>
</gene>
<dbReference type="Gene3D" id="3.40.190.10">
    <property type="entry name" value="Periplasmic binding protein-like II"/>
    <property type="match status" value="2"/>
</dbReference>
<dbReference type="RefSeq" id="WP_203712463.1">
    <property type="nucleotide sequence ID" value="NZ_BONE01000014.1"/>
</dbReference>
<keyword evidence="2" id="KW-1185">Reference proteome</keyword>
<sequence>MKDPISPAPALFGMPVPRRSVLLGAAALASAPALVACGDDDDGGGDTGGGEVTFGSNEVGSTFAKQRQAAVTDFQSKNAGYTVKLNEIDHNTFQENINNYLQGSPDDVFSWFAGYRMRFFARRGLVGDISDVWPLDGVNDSFKTASTGDDGKQYFVPQSYYPWALFYRKSVWQECGYTVPTTFDELMTLGAKMKADGLTPISFADKDGWPAMGTFDILNMRVNGYQFHIDLMAGKGSWESAEVRKVFDTWASFLPLHAPDSLGRTWQEAAQALQQKKAGMYLLGTFLLDQFPQNEREDVDLFTFPAIDPAVGADAIDAPIDGFCMSAEPKNAGGAKKLLAYLASVDAAAQASRLGEPFISSNSKADTSSYTTIQKKSAELVGSAKNIAQFLDRDTRPDFASTVIIPAFQEFIRKPGDAASILKSIESQKKTIFID</sequence>
<dbReference type="PANTHER" id="PTHR43649:SF12">
    <property type="entry name" value="DIACETYLCHITOBIOSE BINDING PROTEIN DASA"/>
    <property type="match status" value="1"/>
</dbReference>
<proteinExistence type="predicted"/>
<dbReference type="PANTHER" id="PTHR43649">
    <property type="entry name" value="ARABINOSE-BINDING PROTEIN-RELATED"/>
    <property type="match status" value="1"/>
</dbReference>
<accession>A0ABQ4CNG1</accession>
<dbReference type="InterPro" id="IPR050490">
    <property type="entry name" value="Bact_solute-bd_prot1"/>
</dbReference>
<dbReference type="InterPro" id="IPR006059">
    <property type="entry name" value="SBP"/>
</dbReference>
<reference evidence="1 2" key="1">
    <citation type="submission" date="2021-01" db="EMBL/GenBank/DDBJ databases">
        <title>Whole genome shotgun sequence of Asanoa siamensis NBRC 107932.</title>
        <authorList>
            <person name="Komaki H."/>
            <person name="Tamura T."/>
        </authorList>
    </citation>
    <scope>NUCLEOTIDE SEQUENCE [LARGE SCALE GENOMIC DNA]</scope>
    <source>
        <strain evidence="1 2">NBRC 107932</strain>
    </source>
</reference>
<dbReference type="SUPFAM" id="SSF53850">
    <property type="entry name" value="Periplasmic binding protein-like II"/>
    <property type="match status" value="1"/>
</dbReference>
<evidence type="ECO:0000313" key="2">
    <source>
        <dbReference type="Proteomes" id="UP000604117"/>
    </source>
</evidence>
<comment type="caution">
    <text evidence="1">The sequence shown here is derived from an EMBL/GenBank/DDBJ whole genome shotgun (WGS) entry which is preliminary data.</text>
</comment>
<name>A0ABQ4CNG1_9ACTN</name>